<dbReference type="EMBL" id="CAJOBR010037347">
    <property type="protein sequence ID" value="CAF5016547.1"/>
    <property type="molecule type" value="Genomic_DNA"/>
</dbReference>
<gene>
    <name evidence="1" type="ORF">QYT958_LOCUS39563</name>
</gene>
<evidence type="ECO:0000313" key="2">
    <source>
        <dbReference type="Proteomes" id="UP000663848"/>
    </source>
</evidence>
<accession>A0A822AZR6</accession>
<feature type="non-terminal residue" evidence="1">
    <location>
        <position position="1"/>
    </location>
</feature>
<name>A0A822AZR6_9BILA</name>
<dbReference type="Proteomes" id="UP000663848">
    <property type="component" value="Unassembled WGS sequence"/>
</dbReference>
<reference evidence="1" key="1">
    <citation type="submission" date="2021-02" db="EMBL/GenBank/DDBJ databases">
        <authorList>
            <person name="Nowell W R."/>
        </authorList>
    </citation>
    <scope>NUCLEOTIDE SEQUENCE</scope>
</reference>
<dbReference type="SUPFAM" id="SSF140996">
    <property type="entry name" value="Hermes dimerisation domain"/>
    <property type="match status" value="1"/>
</dbReference>
<organism evidence="1 2">
    <name type="scientific">Rotaria socialis</name>
    <dbReference type="NCBI Taxonomy" id="392032"/>
    <lineage>
        <taxon>Eukaryota</taxon>
        <taxon>Metazoa</taxon>
        <taxon>Spiralia</taxon>
        <taxon>Gnathifera</taxon>
        <taxon>Rotifera</taxon>
        <taxon>Eurotatoria</taxon>
        <taxon>Bdelloidea</taxon>
        <taxon>Philodinida</taxon>
        <taxon>Philodinidae</taxon>
        <taxon>Rotaria</taxon>
    </lineage>
</organism>
<protein>
    <submittedName>
        <fullName evidence="1">Uncharacterized protein</fullName>
    </submittedName>
</protein>
<sequence length="143" mass="16261">TTAMSNHKCKCLVSSNENQSKIELIPLVKSNTSTTYSDTTTSDSTNSVNHKTLQKHKRLMTSVISDWVCSNTRPTNIVEDIGLKELVEQCIKTSAQFFNATQCFVFFVSLLRLRLWSSICFINFTLSKDNIERNQRNSKQSSK</sequence>
<dbReference type="AlphaFoldDB" id="A0A822AZR6"/>
<evidence type="ECO:0000313" key="1">
    <source>
        <dbReference type="EMBL" id="CAF5016547.1"/>
    </source>
</evidence>
<proteinExistence type="predicted"/>
<dbReference type="Gene3D" id="1.10.10.1070">
    <property type="entry name" value="Zinc finger, BED domain-containing"/>
    <property type="match status" value="1"/>
</dbReference>
<comment type="caution">
    <text evidence="1">The sequence shown here is derived from an EMBL/GenBank/DDBJ whole genome shotgun (WGS) entry which is preliminary data.</text>
</comment>